<evidence type="ECO:0000313" key="1">
    <source>
        <dbReference type="EMBL" id="KAJ8642754.1"/>
    </source>
</evidence>
<gene>
    <name evidence="1" type="ORF">MRB53_004502</name>
</gene>
<accession>A0ACC2MAX1</accession>
<dbReference type="Proteomes" id="UP001234297">
    <property type="component" value="Chromosome 2"/>
</dbReference>
<comment type="caution">
    <text evidence="1">The sequence shown here is derived from an EMBL/GenBank/DDBJ whole genome shotgun (WGS) entry which is preliminary data.</text>
</comment>
<reference evidence="1 2" key="1">
    <citation type="journal article" date="2022" name="Hortic Res">
        <title>A haplotype resolved chromosomal level avocado genome allows analysis of novel avocado genes.</title>
        <authorList>
            <person name="Nath O."/>
            <person name="Fletcher S.J."/>
            <person name="Hayward A."/>
            <person name="Shaw L.M."/>
            <person name="Masouleh A.K."/>
            <person name="Furtado A."/>
            <person name="Henry R.J."/>
            <person name="Mitter N."/>
        </authorList>
    </citation>
    <scope>NUCLEOTIDE SEQUENCE [LARGE SCALE GENOMIC DNA]</scope>
    <source>
        <strain evidence="2">cv. Hass</strain>
    </source>
</reference>
<dbReference type="EMBL" id="CM056810">
    <property type="protein sequence ID" value="KAJ8642754.1"/>
    <property type="molecule type" value="Genomic_DNA"/>
</dbReference>
<keyword evidence="2" id="KW-1185">Reference proteome</keyword>
<protein>
    <submittedName>
        <fullName evidence="1">Uncharacterized protein</fullName>
    </submittedName>
</protein>
<evidence type="ECO:0000313" key="2">
    <source>
        <dbReference type="Proteomes" id="UP001234297"/>
    </source>
</evidence>
<proteinExistence type="predicted"/>
<organism evidence="1 2">
    <name type="scientific">Persea americana</name>
    <name type="common">Avocado</name>
    <dbReference type="NCBI Taxonomy" id="3435"/>
    <lineage>
        <taxon>Eukaryota</taxon>
        <taxon>Viridiplantae</taxon>
        <taxon>Streptophyta</taxon>
        <taxon>Embryophyta</taxon>
        <taxon>Tracheophyta</taxon>
        <taxon>Spermatophyta</taxon>
        <taxon>Magnoliopsida</taxon>
        <taxon>Magnoliidae</taxon>
        <taxon>Laurales</taxon>
        <taxon>Lauraceae</taxon>
        <taxon>Persea</taxon>
    </lineage>
</organism>
<sequence>MTNKGRQRGLVSSRDLKPSRWISTHSGKIINGSDSHPMPRFCPKPSSKLSSFIRKDSLPMFVEGHNLPVSKSRDKAKETQKLRSSDSATNQRSTAWRIVNKGVGQNYNGVSATRLLSNLSGCYRDDMDDGINYGDHDAVKDIGEERWTAFADEKMMRSIGVEETMRISPIVEETVRISPSDDHDEDEDINEERSTFEDAKSIGVDEMVRIMPSDDHDADEDINEERSTFEDAKSIGVDEMVKIIPSDDHDADEDINEERSTFEDAESIGVDEMVRIIPSDDHDADEDINSNRSTFEDAESIGIEEMVRISPSEIQTDDDYDMDFDGVSSCGRGNEVEDEDWCLVGEK</sequence>
<name>A0ACC2MAX1_PERAE</name>